<dbReference type="Proteomes" id="UP000688137">
    <property type="component" value="Unassembled WGS sequence"/>
</dbReference>
<protein>
    <submittedName>
        <fullName evidence="1">Uncharacterized protein</fullName>
    </submittedName>
</protein>
<organism evidence="1 2">
    <name type="scientific">Paramecium primaurelia</name>
    <dbReference type="NCBI Taxonomy" id="5886"/>
    <lineage>
        <taxon>Eukaryota</taxon>
        <taxon>Sar</taxon>
        <taxon>Alveolata</taxon>
        <taxon>Ciliophora</taxon>
        <taxon>Intramacronucleata</taxon>
        <taxon>Oligohymenophorea</taxon>
        <taxon>Peniculida</taxon>
        <taxon>Parameciidae</taxon>
        <taxon>Paramecium</taxon>
    </lineage>
</organism>
<reference evidence="1" key="1">
    <citation type="submission" date="2021-01" db="EMBL/GenBank/DDBJ databases">
        <authorList>
            <consortium name="Genoscope - CEA"/>
            <person name="William W."/>
        </authorList>
    </citation>
    <scope>NUCLEOTIDE SEQUENCE</scope>
</reference>
<accession>A0A8S1KQV6</accession>
<comment type="caution">
    <text evidence="1">The sequence shown here is derived from an EMBL/GenBank/DDBJ whole genome shotgun (WGS) entry which is preliminary data.</text>
</comment>
<sequence length="130" mass="15762">MEEPRFQKSLTKEQPYFARKLFQIQMSNYFYARKELLPQQYLHETFFLVVSNAALLTWYFSKSIPKVILATCYASFTVMAYGQHVEFNKSLKYDLPQSIFTRLLYREKFNEKQFDEFNQNFVKRFQLSKS</sequence>
<keyword evidence="2" id="KW-1185">Reference proteome</keyword>
<proteinExistence type="predicted"/>
<evidence type="ECO:0000313" key="1">
    <source>
        <dbReference type="EMBL" id="CAD8055136.1"/>
    </source>
</evidence>
<dbReference type="OMA" id="DEKQFDY"/>
<gene>
    <name evidence="1" type="ORF">PPRIM_AZ9-3.1.T0230027</name>
</gene>
<dbReference type="EMBL" id="CAJJDM010000021">
    <property type="protein sequence ID" value="CAD8055136.1"/>
    <property type="molecule type" value="Genomic_DNA"/>
</dbReference>
<evidence type="ECO:0000313" key="2">
    <source>
        <dbReference type="Proteomes" id="UP000688137"/>
    </source>
</evidence>
<name>A0A8S1KQV6_PARPR</name>
<dbReference type="AlphaFoldDB" id="A0A8S1KQV6"/>